<feature type="signal peptide" evidence="4">
    <location>
        <begin position="1"/>
        <end position="19"/>
    </location>
</feature>
<evidence type="ECO:0000256" key="1">
    <source>
        <dbReference type="ARBA" id="ARBA00007447"/>
    </source>
</evidence>
<dbReference type="GO" id="GO:0004190">
    <property type="term" value="F:aspartic-type endopeptidase activity"/>
    <property type="evidence" value="ECO:0007669"/>
    <property type="project" value="InterPro"/>
</dbReference>
<dbReference type="Gene3D" id="2.40.70.10">
    <property type="entry name" value="Acid Proteases"/>
    <property type="match status" value="2"/>
</dbReference>
<dbReference type="GO" id="GO:0006508">
    <property type="term" value="P:proteolysis"/>
    <property type="evidence" value="ECO:0007669"/>
    <property type="project" value="InterPro"/>
</dbReference>
<reference evidence="6" key="1">
    <citation type="submission" date="2022-07" db="EMBL/GenBank/DDBJ databases">
        <title>Genome Sequence of Physisporinus lineatus.</title>
        <authorList>
            <person name="Buettner E."/>
        </authorList>
    </citation>
    <scope>NUCLEOTIDE SEQUENCE</scope>
    <source>
        <strain evidence="6">VT162</strain>
    </source>
</reference>
<dbReference type="Proteomes" id="UP001212997">
    <property type="component" value="Unassembled WGS sequence"/>
</dbReference>
<dbReference type="FunFam" id="2.40.70.10:FF:000008">
    <property type="entry name" value="Cathepsin D"/>
    <property type="match status" value="1"/>
</dbReference>
<keyword evidence="3" id="KW-1133">Transmembrane helix</keyword>
<keyword evidence="7" id="KW-1185">Reference proteome</keyword>
<dbReference type="InterPro" id="IPR033121">
    <property type="entry name" value="PEPTIDASE_A1"/>
</dbReference>
<proteinExistence type="inferred from homology"/>
<dbReference type="InterPro" id="IPR001461">
    <property type="entry name" value="Aspartic_peptidase_A1"/>
</dbReference>
<evidence type="ECO:0000259" key="5">
    <source>
        <dbReference type="PROSITE" id="PS51767"/>
    </source>
</evidence>
<evidence type="ECO:0000313" key="7">
    <source>
        <dbReference type="Proteomes" id="UP001212997"/>
    </source>
</evidence>
<dbReference type="CDD" id="cd05471">
    <property type="entry name" value="pepsin_like"/>
    <property type="match status" value="1"/>
</dbReference>
<dbReference type="InterPro" id="IPR021109">
    <property type="entry name" value="Peptidase_aspartic_dom_sf"/>
</dbReference>
<dbReference type="InterPro" id="IPR034164">
    <property type="entry name" value="Pepsin-like_dom"/>
</dbReference>
<name>A0AAD5YHP3_9APHY</name>
<feature type="chain" id="PRO_5041943915" description="Peptidase A1 domain-containing protein" evidence="4">
    <location>
        <begin position="20"/>
        <end position="594"/>
    </location>
</feature>
<keyword evidence="2" id="KW-1015">Disulfide bond</keyword>
<evidence type="ECO:0000256" key="2">
    <source>
        <dbReference type="PIRSR" id="PIRSR601461-2"/>
    </source>
</evidence>
<feature type="disulfide bond" evidence="2">
    <location>
        <begin position="140"/>
        <end position="144"/>
    </location>
</feature>
<feature type="transmembrane region" description="Helical" evidence="3">
    <location>
        <begin position="548"/>
        <end position="567"/>
    </location>
</feature>
<evidence type="ECO:0000256" key="4">
    <source>
        <dbReference type="SAM" id="SignalP"/>
    </source>
</evidence>
<comment type="caution">
    <text evidence="6">The sequence shown here is derived from an EMBL/GenBank/DDBJ whole genome shotgun (WGS) entry which is preliminary data.</text>
</comment>
<feature type="domain" description="Peptidase A1" evidence="5">
    <location>
        <begin position="108"/>
        <end position="418"/>
    </location>
</feature>
<keyword evidence="4" id="KW-0732">Signal</keyword>
<comment type="similarity">
    <text evidence="1">Belongs to the peptidase A1 family.</text>
</comment>
<organism evidence="6 7">
    <name type="scientific">Meripilus lineatus</name>
    <dbReference type="NCBI Taxonomy" id="2056292"/>
    <lineage>
        <taxon>Eukaryota</taxon>
        <taxon>Fungi</taxon>
        <taxon>Dikarya</taxon>
        <taxon>Basidiomycota</taxon>
        <taxon>Agaricomycotina</taxon>
        <taxon>Agaricomycetes</taxon>
        <taxon>Polyporales</taxon>
        <taxon>Meripilaceae</taxon>
        <taxon>Meripilus</taxon>
    </lineage>
</organism>
<dbReference type="SUPFAM" id="SSF50630">
    <property type="entry name" value="Acid proteases"/>
    <property type="match status" value="1"/>
</dbReference>
<keyword evidence="3" id="KW-0812">Transmembrane</keyword>
<gene>
    <name evidence="6" type="ORF">NLI96_g2178</name>
</gene>
<dbReference type="PRINTS" id="PR00792">
    <property type="entry name" value="PEPSIN"/>
</dbReference>
<accession>A0AAD5YHP3</accession>
<dbReference type="EMBL" id="JANAWD010000047">
    <property type="protein sequence ID" value="KAJ3489338.1"/>
    <property type="molecule type" value="Genomic_DNA"/>
</dbReference>
<dbReference type="PROSITE" id="PS51767">
    <property type="entry name" value="PEPTIDASE_A1"/>
    <property type="match status" value="1"/>
</dbReference>
<dbReference type="AlphaFoldDB" id="A0AAD5YHP3"/>
<sequence>MLSGTTLALLAMSLAVVDGTYIGARSGVSVPLNSRAPLVRKDGTFDYHRAITQVYRTRNKHRQNLINLERNVGRMAFNPGAEIKPLATLPPFVKRQGLSLTDQNDREWTGPVSIGSNDQTFVIHFDTGSSDFWVPNANGCTAGCSFHRTYDSTTSTSSQEVDGNFRIQYADKSSVSGPIYTDTVSIAGVSASNQTFSAVTQLSSFFDTDPIDGVLGMSYQSISNLAAPPFIQTAFAQKTLPTDQFAFKLAPVGSELFLGGINPALFSGDIEYHAVDPTNGVWQLTGGNMLEGGDTILSNLTTLIDTGTSIIYGPPDQVKQLYGSIPGSQLFDEQSGFYTSPCAAVPEVAFQWDGQAWSIAPENFNLGESEIGSGQCIGAIVEDDSGLGDSVWVLGDSLQIWKPNDAVLACALRVKGYPFIIMPRSSLSFLPSLPTYETEIVWIRIAYQIQNKMLISDQDTSEGVSQCRHPLQGQLSNTPDQIEPNNTPIYSDELTAEVEDHASSSRPHNPITWMALGGCIVSVFILVICLMHYLEVTSQWHGFQNHRLLVFGIFMSPLVVFVVALLLTDVSEEGLERNEGLEQTSKEGGGGGGK</sequence>
<keyword evidence="3" id="KW-0472">Membrane</keyword>
<dbReference type="PANTHER" id="PTHR47966">
    <property type="entry name" value="BETA-SITE APP-CLEAVING ENZYME, ISOFORM A-RELATED"/>
    <property type="match status" value="1"/>
</dbReference>
<evidence type="ECO:0000313" key="6">
    <source>
        <dbReference type="EMBL" id="KAJ3489338.1"/>
    </source>
</evidence>
<dbReference type="PANTHER" id="PTHR47966:SF51">
    <property type="entry name" value="BETA-SITE APP-CLEAVING ENZYME, ISOFORM A-RELATED"/>
    <property type="match status" value="1"/>
</dbReference>
<protein>
    <recommendedName>
        <fullName evidence="5">Peptidase A1 domain-containing protein</fullName>
    </recommendedName>
</protein>
<feature type="transmembrane region" description="Helical" evidence="3">
    <location>
        <begin position="513"/>
        <end position="536"/>
    </location>
</feature>
<dbReference type="Pfam" id="PF00026">
    <property type="entry name" value="Asp"/>
    <property type="match status" value="1"/>
</dbReference>
<evidence type="ECO:0000256" key="3">
    <source>
        <dbReference type="SAM" id="Phobius"/>
    </source>
</evidence>